<dbReference type="GO" id="GO:0016846">
    <property type="term" value="F:carbon-sulfur lyase activity"/>
    <property type="evidence" value="ECO:0007669"/>
    <property type="project" value="InterPro"/>
</dbReference>
<name>A0A074TGE8_9RHOB</name>
<dbReference type="RefSeq" id="WP_038067235.1">
    <property type="nucleotide sequence ID" value="NZ_FOVB01000001.1"/>
</dbReference>
<feature type="domain" description="CENP-V/GFA" evidence="5">
    <location>
        <begin position="4"/>
        <end position="118"/>
    </location>
</feature>
<keyword evidence="7" id="KW-1185">Reference proteome</keyword>
<dbReference type="STRING" id="1185766.SAMN05216224_101917"/>
<dbReference type="EMBL" id="JHEH01000017">
    <property type="protein sequence ID" value="KEP69200.1"/>
    <property type="molecule type" value="Genomic_DNA"/>
</dbReference>
<dbReference type="AlphaFoldDB" id="A0A074TGE8"/>
<sequence>MVTHRGSCLCGAVRYEITGPMRPSVACHCSQCRKSSGHYWSATQVDAGQLAISGDEALRWYRSSAQAERGFCTQCGSALFWRMDGEARVSVGSGTLDLPTGLHTAKHIFVADKSDYYEIEDGPEQCE</sequence>
<dbReference type="OrthoDB" id="9807246at2"/>
<dbReference type="PANTHER" id="PTHR33337">
    <property type="entry name" value="GFA DOMAIN-CONTAINING PROTEIN"/>
    <property type="match status" value="1"/>
</dbReference>
<dbReference type="PANTHER" id="PTHR33337:SF40">
    <property type="entry name" value="CENP-V_GFA DOMAIN-CONTAINING PROTEIN-RELATED"/>
    <property type="match status" value="1"/>
</dbReference>
<dbReference type="PROSITE" id="PS51891">
    <property type="entry name" value="CENP_V_GFA"/>
    <property type="match status" value="1"/>
</dbReference>
<dbReference type="InterPro" id="IPR011057">
    <property type="entry name" value="Mss4-like_sf"/>
</dbReference>
<dbReference type="GO" id="GO:0046872">
    <property type="term" value="F:metal ion binding"/>
    <property type="evidence" value="ECO:0007669"/>
    <property type="project" value="UniProtKB-KW"/>
</dbReference>
<dbReference type="eggNOG" id="COG3791">
    <property type="taxonomic scope" value="Bacteria"/>
</dbReference>
<evidence type="ECO:0000256" key="2">
    <source>
        <dbReference type="ARBA" id="ARBA00022723"/>
    </source>
</evidence>
<dbReference type="Proteomes" id="UP000027725">
    <property type="component" value="Unassembled WGS sequence"/>
</dbReference>
<evidence type="ECO:0000313" key="6">
    <source>
        <dbReference type="EMBL" id="KEP69200.1"/>
    </source>
</evidence>
<keyword evidence="3" id="KW-0862">Zinc</keyword>
<evidence type="ECO:0000256" key="1">
    <source>
        <dbReference type="ARBA" id="ARBA00005495"/>
    </source>
</evidence>
<keyword evidence="4" id="KW-0456">Lyase</keyword>
<organism evidence="6 7">
    <name type="scientific">Thioclava dalianensis</name>
    <dbReference type="NCBI Taxonomy" id="1185766"/>
    <lineage>
        <taxon>Bacteria</taxon>
        <taxon>Pseudomonadati</taxon>
        <taxon>Pseudomonadota</taxon>
        <taxon>Alphaproteobacteria</taxon>
        <taxon>Rhodobacterales</taxon>
        <taxon>Paracoccaceae</taxon>
        <taxon>Thioclava</taxon>
    </lineage>
</organism>
<keyword evidence="2" id="KW-0479">Metal-binding</keyword>
<dbReference type="Pfam" id="PF04828">
    <property type="entry name" value="GFA"/>
    <property type="match status" value="1"/>
</dbReference>
<evidence type="ECO:0000256" key="3">
    <source>
        <dbReference type="ARBA" id="ARBA00022833"/>
    </source>
</evidence>
<proteinExistence type="inferred from homology"/>
<accession>A0A074TGE8</accession>
<reference evidence="6 7" key="1">
    <citation type="submission" date="2014-03" db="EMBL/GenBank/DDBJ databases">
        <title>The draft genome sequence of Thioclava dalianensis DLFJ1-1.</title>
        <authorList>
            <person name="Lai Q."/>
            <person name="Shao Z."/>
        </authorList>
    </citation>
    <scope>NUCLEOTIDE SEQUENCE [LARGE SCALE GENOMIC DNA]</scope>
    <source>
        <strain evidence="6 7">DLFJ1-1</strain>
    </source>
</reference>
<gene>
    <name evidence="6" type="ORF">DL1_05530</name>
</gene>
<evidence type="ECO:0000313" key="7">
    <source>
        <dbReference type="Proteomes" id="UP000027725"/>
    </source>
</evidence>
<dbReference type="InterPro" id="IPR006913">
    <property type="entry name" value="CENP-V/GFA"/>
</dbReference>
<evidence type="ECO:0000259" key="5">
    <source>
        <dbReference type="PROSITE" id="PS51891"/>
    </source>
</evidence>
<evidence type="ECO:0000256" key="4">
    <source>
        <dbReference type="ARBA" id="ARBA00023239"/>
    </source>
</evidence>
<dbReference type="SUPFAM" id="SSF51316">
    <property type="entry name" value="Mss4-like"/>
    <property type="match status" value="1"/>
</dbReference>
<comment type="similarity">
    <text evidence="1">Belongs to the Gfa family.</text>
</comment>
<dbReference type="Gene3D" id="3.90.1590.10">
    <property type="entry name" value="glutathione-dependent formaldehyde- activating enzyme (gfa)"/>
    <property type="match status" value="1"/>
</dbReference>
<comment type="caution">
    <text evidence="6">The sequence shown here is derived from an EMBL/GenBank/DDBJ whole genome shotgun (WGS) entry which is preliminary data.</text>
</comment>
<protein>
    <submittedName>
        <fullName evidence="6">Aldehyde-activating protein</fullName>
    </submittedName>
</protein>